<evidence type="ECO:0000256" key="1">
    <source>
        <dbReference type="ARBA" id="ARBA00001946"/>
    </source>
</evidence>
<dbReference type="InterPro" id="IPR020084">
    <property type="entry name" value="NUDIX_hydrolase_CS"/>
</dbReference>
<dbReference type="Proteomes" id="UP000570474">
    <property type="component" value="Unassembled WGS sequence"/>
</dbReference>
<dbReference type="InterPro" id="IPR015797">
    <property type="entry name" value="NUDIX_hydrolase-like_dom_sf"/>
</dbReference>
<comment type="cofactor">
    <cofactor evidence="1">
        <name>Mg(2+)</name>
        <dbReference type="ChEBI" id="CHEBI:18420"/>
    </cofactor>
</comment>
<dbReference type="PROSITE" id="PS51462">
    <property type="entry name" value="NUDIX"/>
    <property type="match status" value="1"/>
</dbReference>
<keyword evidence="9" id="KW-1185">Reference proteome</keyword>
<dbReference type="GO" id="GO:0042262">
    <property type="term" value="P:DNA protection"/>
    <property type="evidence" value="ECO:0007669"/>
    <property type="project" value="TreeGrafter"/>
</dbReference>
<accession>A0A847RQF4</accession>
<dbReference type="Gene3D" id="3.90.79.10">
    <property type="entry name" value="Nucleoside Triphosphate Pyrophosphohydrolase"/>
    <property type="match status" value="1"/>
</dbReference>
<keyword evidence="3" id="KW-0479">Metal-binding</keyword>
<dbReference type="InterPro" id="IPR000086">
    <property type="entry name" value="NUDIX_hydrolase_dom"/>
</dbReference>
<evidence type="ECO:0000313" key="9">
    <source>
        <dbReference type="Proteomes" id="UP000570474"/>
    </source>
</evidence>
<evidence type="ECO:0000256" key="2">
    <source>
        <dbReference type="ARBA" id="ARBA00005582"/>
    </source>
</evidence>
<comment type="caution">
    <text evidence="8">The sequence shown here is derived from an EMBL/GenBank/DDBJ whole genome shotgun (WGS) entry which is preliminary data.</text>
</comment>
<gene>
    <name evidence="8" type="ORF">HGH92_02200</name>
</gene>
<dbReference type="AlphaFoldDB" id="A0A847RQF4"/>
<evidence type="ECO:0000259" key="7">
    <source>
        <dbReference type="PROSITE" id="PS51462"/>
    </source>
</evidence>
<comment type="similarity">
    <text evidence="2 6">Belongs to the Nudix hydrolase family.</text>
</comment>
<evidence type="ECO:0000256" key="6">
    <source>
        <dbReference type="RuleBase" id="RU003476"/>
    </source>
</evidence>
<dbReference type="CDD" id="cd04690">
    <property type="entry name" value="NUDIX_Hydrolase"/>
    <property type="match status" value="1"/>
</dbReference>
<dbReference type="PRINTS" id="PR00502">
    <property type="entry name" value="NUDIXFAMILY"/>
</dbReference>
<dbReference type="PANTHER" id="PTHR43758:SF2">
    <property type="entry name" value="OXIDIZED PURINE NUCLEOSIDE TRIPHOSPHATE HYDROLASE"/>
    <property type="match status" value="1"/>
</dbReference>
<dbReference type="InterPro" id="IPR020476">
    <property type="entry name" value="Nudix_hydrolase"/>
</dbReference>
<keyword evidence="5" id="KW-0460">Magnesium</keyword>
<protein>
    <submittedName>
        <fullName evidence="8">NUDIX domain-containing protein</fullName>
    </submittedName>
</protein>
<evidence type="ECO:0000256" key="3">
    <source>
        <dbReference type="ARBA" id="ARBA00022723"/>
    </source>
</evidence>
<sequence>MKYIDCVGLIVVENRELMLAFSKNKNAWYLPGGKVDAGETPLQAMQREIREELNMDLPADSLHWYYHITAPAFGENNVEMRQNCFLHQLRQTPQPSAEIGAVRFFSLETYRKEQHQVRGVLLAFEKLQQDGLVD</sequence>
<dbReference type="PROSITE" id="PS00893">
    <property type="entry name" value="NUDIX_BOX"/>
    <property type="match status" value="1"/>
</dbReference>
<dbReference type="GO" id="GO:0008413">
    <property type="term" value="F:8-oxo-7,8-dihydroguanosine triphosphate pyrophosphatase activity"/>
    <property type="evidence" value="ECO:0007669"/>
    <property type="project" value="TreeGrafter"/>
</dbReference>
<dbReference type="PANTHER" id="PTHR43758">
    <property type="entry name" value="7,8-DIHYDRO-8-OXOGUANINE TRIPHOSPHATASE"/>
    <property type="match status" value="1"/>
</dbReference>
<reference evidence="8 9" key="1">
    <citation type="submission" date="2020-04" db="EMBL/GenBank/DDBJ databases">
        <authorList>
            <person name="Yin C."/>
        </authorList>
    </citation>
    <scope>NUCLEOTIDE SEQUENCE [LARGE SCALE GENOMIC DNA]</scope>
    <source>
        <strain evidence="8 9">Ae27</strain>
    </source>
</reference>
<dbReference type="GO" id="GO:0005737">
    <property type="term" value="C:cytoplasm"/>
    <property type="evidence" value="ECO:0007669"/>
    <property type="project" value="TreeGrafter"/>
</dbReference>
<keyword evidence="4 6" id="KW-0378">Hydrolase</keyword>
<evidence type="ECO:0000313" key="8">
    <source>
        <dbReference type="EMBL" id="NLR63108.1"/>
    </source>
</evidence>
<proteinExistence type="inferred from homology"/>
<dbReference type="Pfam" id="PF00293">
    <property type="entry name" value="NUDIX"/>
    <property type="match status" value="1"/>
</dbReference>
<evidence type="ECO:0000256" key="5">
    <source>
        <dbReference type="ARBA" id="ARBA00022842"/>
    </source>
</evidence>
<feature type="domain" description="Nudix hydrolase" evidence="7">
    <location>
        <begin position="2"/>
        <end position="128"/>
    </location>
</feature>
<evidence type="ECO:0000256" key="4">
    <source>
        <dbReference type="ARBA" id="ARBA00022801"/>
    </source>
</evidence>
<dbReference type="RefSeq" id="WP_168869124.1">
    <property type="nucleotide sequence ID" value="NZ_JABAIA010000001.1"/>
</dbReference>
<dbReference type="EMBL" id="JABAIA010000001">
    <property type="protein sequence ID" value="NLR63108.1"/>
    <property type="molecule type" value="Genomic_DNA"/>
</dbReference>
<name>A0A847RQF4_9BACT</name>
<organism evidence="8 9">
    <name type="scientific">Chitinophaga varians</name>
    <dbReference type="NCBI Taxonomy" id="2202339"/>
    <lineage>
        <taxon>Bacteria</taxon>
        <taxon>Pseudomonadati</taxon>
        <taxon>Bacteroidota</taxon>
        <taxon>Chitinophagia</taxon>
        <taxon>Chitinophagales</taxon>
        <taxon>Chitinophagaceae</taxon>
        <taxon>Chitinophaga</taxon>
    </lineage>
</organism>
<dbReference type="SUPFAM" id="SSF55811">
    <property type="entry name" value="Nudix"/>
    <property type="match status" value="1"/>
</dbReference>
<dbReference type="GO" id="GO:0046872">
    <property type="term" value="F:metal ion binding"/>
    <property type="evidence" value="ECO:0007669"/>
    <property type="project" value="UniProtKB-KW"/>
</dbReference>